<evidence type="ECO:0000313" key="2">
    <source>
        <dbReference type="EMBL" id="NOJ76520.1"/>
    </source>
</evidence>
<accession>A0ABX1WPB6</accession>
<dbReference type="Gene3D" id="3.40.390.10">
    <property type="entry name" value="Collagenase (Catalytic Domain)"/>
    <property type="match status" value="1"/>
</dbReference>
<proteinExistence type="predicted"/>
<dbReference type="InterPro" id="IPR024079">
    <property type="entry name" value="MetalloPept_cat_dom_sf"/>
</dbReference>
<name>A0ABX1WPB6_9FLAO</name>
<evidence type="ECO:0000313" key="3">
    <source>
        <dbReference type="Proteomes" id="UP000580344"/>
    </source>
</evidence>
<evidence type="ECO:0008006" key="4">
    <source>
        <dbReference type="Google" id="ProtNLM"/>
    </source>
</evidence>
<feature type="chain" id="PRO_5046876060" description="Peptidase M10 metallopeptidase domain-containing protein" evidence="1">
    <location>
        <begin position="19"/>
        <end position="406"/>
    </location>
</feature>
<dbReference type="Proteomes" id="UP000580344">
    <property type="component" value="Unassembled WGS sequence"/>
</dbReference>
<dbReference type="SUPFAM" id="SSF55486">
    <property type="entry name" value="Metalloproteases ('zincins'), catalytic domain"/>
    <property type="match status" value="1"/>
</dbReference>
<organism evidence="2 3">
    <name type="scientific">Empedobacter stercoris</name>
    <dbReference type="NCBI Taxonomy" id="1628248"/>
    <lineage>
        <taxon>Bacteria</taxon>
        <taxon>Pseudomonadati</taxon>
        <taxon>Bacteroidota</taxon>
        <taxon>Flavobacteriia</taxon>
        <taxon>Flavobacteriales</taxon>
        <taxon>Weeksellaceae</taxon>
        <taxon>Empedobacter</taxon>
    </lineage>
</organism>
<dbReference type="EMBL" id="JABFOQ010000036">
    <property type="protein sequence ID" value="NOJ76520.1"/>
    <property type="molecule type" value="Genomic_DNA"/>
</dbReference>
<comment type="caution">
    <text evidence="2">The sequence shown here is derived from an EMBL/GenBank/DDBJ whole genome shotgun (WGS) entry which is preliminary data.</text>
</comment>
<gene>
    <name evidence="2" type="ORF">HMH06_11885</name>
</gene>
<reference evidence="2 3" key="1">
    <citation type="submission" date="2020-05" db="EMBL/GenBank/DDBJ databases">
        <title>Tigecycline resistant gene in Empedobacter stercoris.</title>
        <authorList>
            <person name="Chen Y."/>
            <person name="Cheng Y."/>
            <person name="Zhou K."/>
        </authorList>
    </citation>
    <scope>NUCLEOTIDE SEQUENCE [LARGE SCALE GENOMIC DNA]</scope>
    <source>
        <strain evidence="2 3">ES202</strain>
    </source>
</reference>
<feature type="signal peptide" evidence="1">
    <location>
        <begin position="1"/>
        <end position="18"/>
    </location>
</feature>
<protein>
    <recommendedName>
        <fullName evidence="4">Peptidase M10 metallopeptidase domain-containing protein</fullName>
    </recommendedName>
</protein>
<keyword evidence="3" id="KW-1185">Reference proteome</keyword>
<dbReference type="RefSeq" id="WP_171623811.1">
    <property type="nucleotide sequence ID" value="NZ_JABFOQ010000036.1"/>
</dbReference>
<sequence>MKTLFSLFIVISIFSCTAQQGGLIYPDSQIVTNAKVVHITDESSIKNFTITNDLQPITLQINVIVLKREDGTGNYDLKNPEEKKALENFMNYSNDVWMNLKQPEDLTGCYTGNDFYPDTKVRFKYNYIEIKDNYAWNYRNSGADLEKKKYSGITPYRGWYLTYLDDKIAQDKTIPKGLNVYLTMDADHYDRLYKVKSKDFNLNEIAAAESPSNNLSQSTSIHIPNRYLKYLSHRYQDPIRFNKTVQETMSWDVNDARGLAHEIGHSLGLGHHNQYHNANACKYTIMSQVGLDPRNYLQPTEILKVHKNLRETNLIQFVTEDSFLGNTFIMNEDTDWNKTQRFYSNLKLENNITLTITEPIIISPQATINFGNNSKIIFENKGKIIYPNGNDFKNYINKKENSIIQN</sequence>
<evidence type="ECO:0000256" key="1">
    <source>
        <dbReference type="SAM" id="SignalP"/>
    </source>
</evidence>
<dbReference type="PROSITE" id="PS51257">
    <property type="entry name" value="PROKAR_LIPOPROTEIN"/>
    <property type="match status" value="1"/>
</dbReference>
<keyword evidence="1" id="KW-0732">Signal</keyword>